<dbReference type="Pfam" id="PF00903">
    <property type="entry name" value="Glyoxalase"/>
    <property type="match status" value="1"/>
</dbReference>
<evidence type="ECO:0000313" key="10">
    <source>
        <dbReference type="EMBL" id="CUB05891.1"/>
    </source>
</evidence>
<keyword evidence="11" id="KW-1185">Reference proteome</keyword>
<name>A0A0K6IS04_9PROT</name>
<keyword evidence="4 8" id="KW-0058">Aromatic hydrocarbons catabolism</keyword>
<keyword evidence="6 8" id="KW-0560">Oxidoreductase</keyword>
<dbReference type="AlphaFoldDB" id="A0A0K6IS04"/>
<comment type="cofactor">
    <cofactor evidence="1 8">
        <name>Fe(2+)</name>
        <dbReference type="ChEBI" id="CHEBI:29033"/>
    </cofactor>
</comment>
<proteinExistence type="inferred from homology"/>
<dbReference type="InterPro" id="IPR029068">
    <property type="entry name" value="Glyas_Bleomycin-R_OHBP_Dase"/>
</dbReference>
<evidence type="ECO:0000256" key="5">
    <source>
        <dbReference type="ARBA" id="ARBA00022964"/>
    </source>
</evidence>
<evidence type="ECO:0000259" key="9">
    <source>
        <dbReference type="PROSITE" id="PS51819"/>
    </source>
</evidence>
<dbReference type="EMBL" id="CYHH01000002">
    <property type="protein sequence ID" value="CUB05891.1"/>
    <property type="molecule type" value="Genomic_DNA"/>
</dbReference>
<feature type="domain" description="VOC" evidence="9">
    <location>
        <begin position="1"/>
        <end position="122"/>
    </location>
</feature>
<dbReference type="PROSITE" id="PS00082">
    <property type="entry name" value="EXTRADIOL_DIOXYGENAS"/>
    <property type="match status" value="1"/>
</dbReference>
<protein>
    <submittedName>
        <fullName evidence="10">Glyoxalase/Bleomycin resistance protein/Dioxygenase superfamily</fullName>
    </submittedName>
</protein>
<dbReference type="Proteomes" id="UP000182108">
    <property type="component" value="Unassembled WGS sequence"/>
</dbReference>
<dbReference type="InterPro" id="IPR000486">
    <property type="entry name" value="Xdiol_ring_cleave_dOase_1/2"/>
</dbReference>
<dbReference type="InterPro" id="IPR037523">
    <property type="entry name" value="VOC_core"/>
</dbReference>
<dbReference type="PROSITE" id="PS51819">
    <property type="entry name" value="VOC"/>
    <property type="match status" value="1"/>
</dbReference>
<evidence type="ECO:0000256" key="1">
    <source>
        <dbReference type="ARBA" id="ARBA00001954"/>
    </source>
</evidence>
<comment type="similarity">
    <text evidence="2 8">Belongs to the extradiol ring-cleavage dioxygenase family.</text>
</comment>
<dbReference type="GO" id="GO:0008198">
    <property type="term" value="F:ferrous iron binding"/>
    <property type="evidence" value="ECO:0007669"/>
    <property type="project" value="InterPro"/>
</dbReference>
<accession>A0A0K6IS04</accession>
<dbReference type="SUPFAM" id="SSF54593">
    <property type="entry name" value="Glyoxalase/Bleomycin resistance protein/Dihydroxybiphenyl dioxygenase"/>
    <property type="match status" value="1"/>
</dbReference>
<evidence type="ECO:0000256" key="6">
    <source>
        <dbReference type="ARBA" id="ARBA00023002"/>
    </source>
</evidence>
<keyword evidence="7 8" id="KW-0408">Iron</keyword>
<evidence type="ECO:0000256" key="3">
    <source>
        <dbReference type="ARBA" id="ARBA00022723"/>
    </source>
</evidence>
<sequence length="161" mass="17961">MCELNPEKGINHVADNTKFMQEVLDFFLVEQIVVGPEGSVKAATWLARTSTPHDIAFVGGPRMGLHHIAFFLDSWEDVLKAADVMGKHRTKIDAGPTRHGVTRGATIYFFDPSGNRNETFAGLGYLAQPDRPVTTWTEDRLWSGIFYHTGEAMPSFTDVYT</sequence>
<dbReference type="GO" id="GO:0051213">
    <property type="term" value="F:dioxygenase activity"/>
    <property type="evidence" value="ECO:0007669"/>
    <property type="project" value="UniProtKB-KW"/>
</dbReference>
<keyword evidence="3" id="KW-0479">Metal-binding</keyword>
<evidence type="ECO:0000256" key="8">
    <source>
        <dbReference type="RuleBase" id="RU000683"/>
    </source>
</evidence>
<organism evidence="10 11">
    <name type="scientific">Tepidiphilus thermophilus</name>
    <dbReference type="NCBI Taxonomy" id="876478"/>
    <lineage>
        <taxon>Bacteria</taxon>
        <taxon>Pseudomonadati</taxon>
        <taxon>Pseudomonadota</taxon>
        <taxon>Hydrogenophilia</taxon>
        <taxon>Hydrogenophilales</taxon>
        <taxon>Hydrogenophilaceae</taxon>
        <taxon>Tepidiphilus</taxon>
    </lineage>
</organism>
<evidence type="ECO:0000256" key="2">
    <source>
        <dbReference type="ARBA" id="ARBA00008784"/>
    </source>
</evidence>
<keyword evidence="5 8" id="KW-0223">Dioxygenase</keyword>
<evidence type="ECO:0000313" key="11">
    <source>
        <dbReference type="Proteomes" id="UP000182108"/>
    </source>
</evidence>
<dbReference type="InterPro" id="IPR004360">
    <property type="entry name" value="Glyas_Fos-R_dOase_dom"/>
</dbReference>
<evidence type="ECO:0000256" key="4">
    <source>
        <dbReference type="ARBA" id="ARBA00022797"/>
    </source>
</evidence>
<gene>
    <name evidence="10" type="ORF">Ga0061068_102188</name>
</gene>
<evidence type="ECO:0000256" key="7">
    <source>
        <dbReference type="ARBA" id="ARBA00023004"/>
    </source>
</evidence>
<dbReference type="Gene3D" id="3.10.180.10">
    <property type="entry name" value="2,3-Dihydroxybiphenyl 1,2-Dioxygenase, domain 1"/>
    <property type="match status" value="1"/>
</dbReference>
<reference evidence="11" key="1">
    <citation type="submission" date="2015-08" db="EMBL/GenBank/DDBJ databases">
        <authorList>
            <person name="Babu N.S."/>
            <person name="Beckwith C.J."/>
            <person name="Beseler K.G."/>
            <person name="Brison A."/>
            <person name="Carone J.V."/>
            <person name="Caskin T.P."/>
            <person name="Diamond M."/>
            <person name="Durham M.E."/>
            <person name="Foxe J.M."/>
            <person name="Go M."/>
            <person name="Henderson B.A."/>
            <person name="Jones I.B."/>
            <person name="McGettigan J.A."/>
            <person name="Micheletti S.J."/>
            <person name="Nasrallah M.E."/>
            <person name="Ortiz D."/>
            <person name="Piller C.R."/>
            <person name="Privatt S.R."/>
            <person name="Schneider S.L."/>
            <person name="Sharp S."/>
            <person name="Smith T.C."/>
            <person name="Stanton J.D."/>
            <person name="Ullery H.E."/>
            <person name="Wilson R.J."/>
            <person name="Serrano M.G."/>
            <person name="Buck G."/>
            <person name="Lee V."/>
            <person name="Wang Y."/>
            <person name="Carvalho R."/>
            <person name="Voegtly L."/>
            <person name="Shi R."/>
            <person name="Duckworth R."/>
            <person name="Johnson A."/>
            <person name="Loviza R."/>
            <person name="Walstead R."/>
            <person name="Shah Z."/>
            <person name="Kiflezghi M."/>
            <person name="Wade K."/>
            <person name="Ball S.L."/>
            <person name="Bradley K.W."/>
            <person name="Asai D.J."/>
            <person name="Bowman C.A."/>
            <person name="Russell D.A."/>
            <person name="Pope W.H."/>
            <person name="Jacobs-Sera D."/>
            <person name="Hendrix R.W."/>
            <person name="Hatfull G.F."/>
        </authorList>
    </citation>
    <scope>NUCLEOTIDE SEQUENCE [LARGE SCALE GENOMIC DNA]</scope>
    <source>
        <strain evidence="11">JCM 19170</strain>
    </source>
</reference>